<feature type="region of interest" description="Disordered" evidence="1">
    <location>
        <begin position="22"/>
        <end position="113"/>
    </location>
</feature>
<name>A0A6G1EBS7_9ORYZ</name>
<organism evidence="2 3">
    <name type="scientific">Oryza meyeriana var. granulata</name>
    <dbReference type="NCBI Taxonomy" id="110450"/>
    <lineage>
        <taxon>Eukaryota</taxon>
        <taxon>Viridiplantae</taxon>
        <taxon>Streptophyta</taxon>
        <taxon>Embryophyta</taxon>
        <taxon>Tracheophyta</taxon>
        <taxon>Spermatophyta</taxon>
        <taxon>Magnoliopsida</taxon>
        <taxon>Liliopsida</taxon>
        <taxon>Poales</taxon>
        <taxon>Poaceae</taxon>
        <taxon>BOP clade</taxon>
        <taxon>Oryzoideae</taxon>
        <taxon>Oryzeae</taxon>
        <taxon>Oryzinae</taxon>
        <taxon>Oryza</taxon>
        <taxon>Oryza meyeriana</taxon>
    </lineage>
</organism>
<comment type="caution">
    <text evidence="2">The sequence shown here is derived from an EMBL/GenBank/DDBJ whole genome shotgun (WGS) entry which is preliminary data.</text>
</comment>
<sequence length="113" mass="12294">MDHELTEKYKMATIGTDVHVSRRKRNAHVASRVGDPGSGNSIRHRHRHSPSPFLFLTVAGLKPSGGRPPRFGAGESGGTGARPRRRPEEPCRLVSGAGSTWLRLRDGEGDEAM</sequence>
<dbReference type="EMBL" id="SPHZ02000004">
    <property type="protein sequence ID" value="KAF0921914.1"/>
    <property type="molecule type" value="Genomic_DNA"/>
</dbReference>
<dbReference type="Proteomes" id="UP000479710">
    <property type="component" value="Unassembled WGS sequence"/>
</dbReference>
<evidence type="ECO:0000313" key="2">
    <source>
        <dbReference type="EMBL" id="KAF0921914.1"/>
    </source>
</evidence>
<protein>
    <submittedName>
        <fullName evidence="2">Uncharacterized protein</fullName>
    </submittedName>
</protein>
<evidence type="ECO:0000256" key="1">
    <source>
        <dbReference type="SAM" id="MobiDB-lite"/>
    </source>
</evidence>
<keyword evidence="3" id="KW-1185">Reference proteome</keyword>
<proteinExistence type="predicted"/>
<accession>A0A6G1EBS7</accession>
<dbReference type="AlphaFoldDB" id="A0A6G1EBS7"/>
<gene>
    <name evidence="2" type="ORF">E2562_020523</name>
</gene>
<evidence type="ECO:0000313" key="3">
    <source>
        <dbReference type="Proteomes" id="UP000479710"/>
    </source>
</evidence>
<reference evidence="2 3" key="1">
    <citation type="submission" date="2019-11" db="EMBL/GenBank/DDBJ databases">
        <title>Whole genome sequence of Oryza granulata.</title>
        <authorList>
            <person name="Li W."/>
        </authorList>
    </citation>
    <scope>NUCLEOTIDE SEQUENCE [LARGE SCALE GENOMIC DNA]</scope>
    <source>
        <strain evidence="3">cv. Menghai</strain>
        <tissue evidence="2">Leaf</tissue>
    </source>
</reference>